<proteinExistence type="predicted"/>
<name>A0ABS6BB06_9NOCA</name>
<dbReference type="InterPro" id="IPR016156">
    <property type="entry name" value="FAD/NAD-linked_Rdtase_dimer_sf"/>
</dbReference>
<reference evidence="7 8" key="1">
    <citation type="submission" date="2021-06" db="EMBL/GenBank/DDBJ databases">
        <title>Actinomycetes sequencing.</title>
        <authorList>
            <person name="Shan Q."/>
        </authorList>
    </citation>
    <scope>NUCLEOTIDE SEQUENCE [LARGE SCALE GENOMIC DNA]</scope>
    <source>
        <strain evidence="7 8">NEAU-G5</strain>
    </source>
</reference>
<evidence type="ECO:0000256" key="1">
    <source>
        <dbReference type="ARBA" id="ARBA00001974"/>
    </source>
</evidence>
<dbReference type="SUPFAM" id="SSF51905">
    <property type="entry name" value="FAD/NAD(P)-binding domain"/>
    <property type="match status" value="1"/>
</dbReference>
<dbReference type="EMBL" id="JAHKNI010000022">
    <property type="protein sequence ID" value="MBU3067473.1"/>
    <property type="molecule type" value="Genomic_DNA"/>
</dbReference>
<sequence>MSRRIVIAGAGVAGATAAKTLRAAGYTGRIVLVGAEHHGPYRRPMVSKDLLANPDAAARSLLESEGSWAERDIDLRLATTVADIDTDRRRVWLSSSEALDYDSLLLATGAQARRLEHHHHQPMRVRTLRGVADVEPLRAAIASGPLLIVGAGLVGLEVAATARGLGASVRVLHAGSAPLDRIVPPQISDLVRDLHAEHDVLIDNDVRLAGLEQIDSEGVVATVADGRTWHACSALVAIGASPDTALARTAGIAVDNGIIVDEQFRTSAPGVFAAGDCANVFTPHRDRHERSEHWNSAQAQGAAAAKAMLGQPITGIDVPWGWSSQYGLSLQFAGWPHPHDELVVRGSIEARNFTALALTDGALVGAVAVGRPKDIRAARALIAAGAVRPGSEWADESVDLVAPEPVPLPMRG</sequence>
<dbReference type="PANTHER" id="PTHR43557">
    <property type="entry name" value="APOPTOSIS-INDUCING FACTOR 1"/>
    <property type="match status" value="1"/>
</dbReference>
<dbReference type="InterPro" id="IPR028202">
    <property type="entry name" value="Reductase_C"/>
</dbReference>
<feature type="domain" description="Reductase C-terminal" evidence="6">
    <location>
        <begin position="320"/>
        <end position="400"/>
    </location>
</feature>
<protein>
    <submittedName>
        <fullName evidence="7">FAD-dependent oxidoreductase</fullName>
    </submittedName>
</protein>
<dbReference type="RefSeq" id="WP_215923556.1">
    <property type="nucleotide sequence ID" value="NZ_JAHKNI010000022.1"/>
</dbReference>
<dbReference type="PRINTS" id="PR00368">
    <property type="entry name" value="FADPNR"/>
</dbReference>
<evidence type="ECO:0000256" key="2">
    <source>
        <dbReference type="ARBA" id="ARBA00022630"/>
    </source>
</evidence>
<evidence type="ECO:0000259" key="5">
    <source>
        <dbReference type="Pfam" id="PF07992"/>
    </source>
</evidence>
<accession>A0ABS6BB06</accession>
<dbReference type="Pfam" id="PF14759">
    <property type="entry name" value="Reductase_C"/>
    <property type="match status" value="1"/>
</dbReference>
<comment type="cofactor">
    <cofactor evidence="1">
        <name>FAD</name>
        <dbReference type="ChEBI" id="CHEBI:57692"/>
    </cofactor>
</comment>
<evidence type="ECO:0000259" key="6">
    <source>
        <dbReference type="Pfam" id="PF14759"/>
    </source>
</evidence>
<gene>
    <name evidence="7" type="ORF">KO481_38870</name>
</gene>
<dbReference type="PRINTS" id="PR00411">
    <property type="entry name" value="PNDRDTASEI"/>
</dbReference>
<keyword evidence="2" id="KW-0285">Flavoprotein</keyword>
<dbReference type="SUPFAM" id="SSF55424">
    <property type="entry name" value="FAD/NAD-linked reductases, dimerisation (C-terminal) domain"/>
    <property type="match status" value="1"/>
</dbReference>
<keyword evidence="8" id="KW-1185">Reference proteome</keyword>
<dbReference type="Proteomes" id="UP000733379">
    <property type="component" value="Unassembled WGS sequence"/>
</dbReference>
<evidence type="ECO:0000313" key="7">
    <source>
        <dbReference type="EMBL" id="MBU3067473.1"/>
    </source>
</evidence>
<feature type="domain" description="FAD/NAD(P)-binding" evidence="5">
    <location>
        <begin position="4"/>
        <end position="301"/>
    </location>
</feature>
<organism evidence="7 8">
    <name type="scientific">Nocardia albiluteola</name>
    <dbReference type="NCBI Taxonomy" id="2842303"/>
    <lineage>
        <taxon>Bacteria</taxon>
        <taxon>Bacillati</taxon>
        <taxon>Actinomycetota</taxon>
        <taxon>Actinomycetes</taxon>
        <taxon>Mycobacteriales</taxon>
        <taxon>Nocardiaceae</taxon>
        <taxon>Nocardia</taxon>
    </lineage>
</organism>
<evidence type="ECO:0000256" key="4">
    <source>
        <dbReference type="ARBA" id="ARBA00023002"/>
    </source>
</evidence>
<evidence type="ECO:0000256" key="3">
    <source>
        <dbReference type="ARBA" id="ARBA00022827"/>
    </source>
</evidence>
<dbReference type="Gene3D" id="3.30.390.30">
    <property type="match status" value="1"/>
</dbReference>
<dbReference type="InterPro" id="IPR036188">
    <property type="entry name" value="FAD/NAD-bd_sf"/>
</dbReference>
<dbReference type="PANTHER" id="PTHR43557:SF2">
    <property type="entry name" value="RIESKE DOMAIN-CONTAINING PROTEIN-RELATED"/>
    <property type="match status" value="1"/>
</dbReference>
<dbReference type="InterPro" id="IPR023753">
    <property type="entry name" value="FAD/NAD-binding_dom"/>
</dbReference>
<dbReference type="Gene3D" id="3.50.50.60">
    <property type="entry name" value="FAD/NAD(P)-binding domain"/>
    <property type="match status" value="2"/>
</dbReference>
<comment type="caution">
    <text evidence="7">The sequence shown here is derived from an EMBL/GenBank/DDBJ whole genome shotgun (WGS) entry which is preliminary data.</text>
</comment>
<evidence type="ECO:0000313" key="8">
    <source>
        <dbReference type="Proteomes" id="UP000733379"/>
    </source>
</evidence>
<dbReference type="InterPro" id="IPR050446">
    <property type="entry name" value="FAD-oxidoreductase/Apoptosis"/>
</dbReference>
<dbReference type="Pfam" id="PF07992">
    <property type="entry name" value="Pyr_redox_2"/>
    <property type="match status" value="1"/>
</dbReference>
<keyword evidence="4" id="KW-0560">Oxidoreductase</keyword>
<keyword evidence="3" id="KW-0274">FAD</keyword>